<keyword evidence="2" id="KW-0547">Nucleotide-binding</keyword>
<dbReference type="SUPFAM" id="SSF55874">
    <property type="entry name" value="ATPase domain of HSP90 chaperone/DNA topoisomerase II/histidine kinase"/>
    <property type="match status" value="1"/>
</dbReference>
<reference evidence="2" key="1">
    <citation type="submission" date="2020-10" db="EMBL/GenBank/DDBJ databases">
        <authorList>
            <person name="Gilroy R."/>
        </authorList>
    </citation>
    <scope>NUCLEOTIDE SEQUENCE</scope>
    <source>
        <strain evidence="2">ChiSxjej2B14-8506</strain>
    </source>
</reference>
<dbReference type="InterPro" id="IPR036890">
    <property type="entry name" value="HATPase_C_sf"/>
</dbReference>
<sequence length="140" mass="15089">MNDFKEVYPVEAGDFASAGEVSGKIKRIMKQLGIPSQIVRRASVATYEVELNLVIHSYGGDITLEISSSELKITARDTGPGIPDINLAMQEGYSTASEEARNMGFGAGMGLPNMQRNASEFHIESTVGVGTTITMRFALE</sequence>
<feature type="domain" description="Histidine kinase/HSP90-like ATPase" evidence="1">
    <location>
        <begin position="50"/>
        <end position="139"/>
    </location>
</feature>
<evidence type="ECO:0000313" key="3">
    <source>
        <dbReference type="Proteomes" id="UP000824123"/>
    </source>
</evidence>
<keyword evidence="2" id="KW-0067">ATP-binding</keyword>
<dbReference type="AlphaFoldDB" id="A0A9D1S4F3"/>
<dbReference type="GO" id="GO:0005524">
    <property type="term" value="F:ATP binding"/>
    <property type="evidence" value="ECO:0007669"/>
    <property type="project" value="UniProtKB-KW"/>
</dbReference>
<dbReference type="Proteomes" id="UP000824123">
    <property type="component" value="Unassembled WGS sequence"/>
</dbReference>
<accession>A0A9D1S4F3</accession>
<comment type="caution">
    <text evidence="2">The sequence shown here is derived from an EMBL/GenBank/DDBJ whole genome shotgun (WGS) entry which is preliminary data.</text>
</comment>
<dbReference type="Pfam" id="PF02518">
    <property type="entry name" value="HATPase_c"/>
    <property type="match status" value="1"/>
</dbReference>
<name>A0A9D1S4F3_9FIRM</name>
<protein>
    <submittedName>
        <fullName evidence="2">ATP-binding protein</fullName>
    </submittedName>
</protein>
<organism evidence="2 3">
    <name type="scientific">Candidatus Fimadaptatus faecigallinarum</name>
    <dbReference type="NCBI Taxonomy" id="2840814"/>
    <lineage>
        <taxon>Bacteria</taxon>
        <taxon>Bacillati</taxon>
        <taxon>Bacillota</taxon>
        <taxon>Clostridia</taxon>
        <taxon>Eubacteriales</taxon>
        <taxon>Candidatus Fimadaptatus</taxon>
    </lineage>
</organism>
<proteinExistence type="predicted"/>
<reference evidence="2" key="2">
    <citation type="journal article" date="2021" name="PeerJ">
        <title>Extensive microbial diversity within the chicken gut microbiome revealed by metagenomics and culture.</title>
        <authorList>
            <person name="Gilroy R."/>
            <person name="Ravi A."/>
            <person name="Getino M."/>
            <person name="Pursley I."/>
            <person name="Horton D.L."/>
            <person name="Alikhan N.F."/>
            <person name="Baker D."/>
            <person name="Gharbi K."/>
            <person name="Hall N."/>
            <person name="Watson M."/>
            <person name="Adriaenssens E.M."/>
            <person name="Foster-Nyarko E."/>
            <person name="Jarju S."/>
            <person name="Secka A."/>
            <person name="Antonio M."/>
            <person name="Oren A."/>
            <person name="Chaudhuri R.R."/>
            <person name="La Ragione R."/>
            <person name="Hildebrand F."/>
            <person name="Pallen M.J."/>
        </authorList>
    </citation>
    <scope>NUCLEOTIDE SEQUENCE</scope>
    <source>
        <strain evidence="2">ChiSxjej2B14-8506</strain>
    </source>
</reference>
<evidence type="ECO:0000259" key="1">
    <source>
        <dbReference type="Pfam" id="PF02518"/>
    </source>
</evidence>
<dbReference type="InterPro" id="IPR003594">
    <property type="entry name" value="HATPase_dom"/>
</dbReference>
<dbReference type="Gene3D" id="3.30.565.10">
    <property type="entry name" value="Histidine kinase-like ATPase, C-terminal domain"/>
    <property type="match status" value="1"/>
</dbReference>
<evidence type="ECO:0000313" key="2">
    <source>
        <dbReference type="EMBL" id="HIU46192.1"/>
    </source>
</evidence>
<gene>
    <name evidence="2" type="ORF">IAC59_02915</name>
</gene>
<dbReference type="EMBL" id="DVNK01000024">
    <property type="protein sequence ID" value="HIU46192.1"/>
    <property type="molecule type" value="Genomic_DNA"/>
</dbReference>